<evidence type="ECO:0000256" key="1">
    <source>
        <dbReference type="SAM" id="MobiDB-lite"/>
    </source>
</evidence>
<evidence type="ECO:0000313" key="2">
    <source>
        <dbReference type="EMBL" id="HIW11264.1"/>
    </source>
</evidence>
<evidence type="ECO:0000313" key="3">
    <source>
        <dbReference type="Proteomes" id="UP000823926"/>
    </source>
</evidence>
<organism evidence="2 3">
    <name type="scientific">Candidatus Rikenella faecigallinarum</name>
    <dbReference type="NCBI Taxonomy" id="2838745"/>
    <lineage>
        <taxon>Bacteria</taxon>
        <taxon>Pseudomonadati</taxon>
        <taxon>Bacteroidota</taxon>
        <taxon>Bacteroidia</taxon>
        <taxon>Bacteroidales</taxon>
        <taxon>Rikenellaceae</taxon>
        <taxon>Rikenella</taxon>
    </lineage>
</organism>
<gene>
    <name evidence="2" type="ORF">H9888_07195</name>
</gene>
<dbReference type="Proteomes" id="UP000823926">
    <property type="component" value="Unassembled WGS sequence"/>
</dbReference>
<reference evidence="2" key="1">
    <citation type="journal article" date="2021" name="PeerJ">
        <title>Extensive microbial diversity within the chicken gut microbiome revealed by metagenomics and culture.</title>
        <authorList>
            <person name="Gilroy R."/>
            <person name="Ravi A."/>
            <person name="Getino M."/>
            <person name="Pursley I."/>
            <person name="Horton D.L."/>
            <person name="Alikhan N.F."/>
            <person name="Baker D."/>
            <person name="Gharbi K."/>
            <person name="Hall N."/>
            <person name="Watson M."/>
            <person name="Adriaenssens E.M."/>
            <person name="Foster-Nyarko E."/>
            <person name="Jarju S."/>
            <person name="Secka A."/>
            <person name="Antonio M."/>
            <person name="Oren A."/>
            <person name="Chaudhuri R.R."/>
            <person name="La Ragione R."/>
            <person name="Hildebrand F."/>
            <person name="Pallen M.J."/>
        </authorList>
    </citation>
    <scope>NUCLEOTIDE SEQUENCE</scope>
    <source>
        <strain evidence="2">ChiBcec15-1070</strain>
    </source>
</reference>
<dbReference type="AlphaFoldDB" id="A0A9D1QER0"/>
<dbReference type="PROSITE" id="PS51257">
    <property type="entry name" value="PROKAR_LIPOPROTEIN"/>
    <property type="match status" value="1"/>
</dbReference>
<reference evidence="2" key="2">
    <citation type="submission" date="2021-04" db="EMBL/GenBank/DDBJ databases">
        <authorList>
            <person name="Gilroy R."/>
        </authorList>
    </citation>
    <scope>NUCLEOTIDE SEQUENCE</scope>
    <source>
        <strain evidence="2">ChiBcec15-1070</strain>
    </source>
</reference>
<dbReference type="InterPro" id="IPR033410">
    <property type="entry name" value="DUF5119"/>
</dbReference>
<proteinExistence type="predicted"/>
<feature type="compositionally biased region" description="Acidic residues" evidence="1">
    <location>
        <begin position="310"/>
        <end position="324"/>
    </location>
</feature>
<comment type="caution">
    <text evidence="2">The sequence shown here is derived from an EMBL/GenBank/DDBJ whole genome shotgun (WGS) entry which is preliminary data.</text>
</comment>
<feature type="region of interest" description="Disordered" evidence="1">
    <location>
        <begin position="297"/>
        <end position="324"/>
    </location>
</feature>
<dbReference type="EMBL" id="DXHL01000032">
    <property type="protein sequence ID" value="HIW11264.1"/>
    <property type="molecule type" value="Genomic_DNA"/>
</dbReference>
<accession>A0A9D1QER0</accession>
<protein>
    <submittedName>
        <fullName evidence="2">DUF5119 domain-containing protein</fullName>
    </submittedName>
</protein>
<sequence>MKTMKHLLCALLLGWSALGVISCRHKDLCYEHPHTGKLNVVFDWSNAPEGDSEVSGMYLYMYPASGGAQQLFYLGKEGGVVDIAPGTYHVIAINSDTEATRVRGETAWETFELYTREASVLEGMTFMSVTGDNVPKAEGTEGQRNVLCPDCMFCVRERDITVVEVTEGQTVVLYPEMATCMYTYEIRNVENLEHLSDVSGTLSGMSPSYYVGIDQVHSELSTLPFSTQSDNVSTLSGMFMTFGCPVNASKAEEEHQMVIYAIMSDGSQHYFTYDVTDQVHNAPDPSRVHIVLDGLSLPKPADPGDGMQPDVEDWGNEEEVEIPM</sequence>
<dbReference type="Pfam" id="PF17145">
    <property type="entry name" value="DUF5119"/>
    <property type="match status" value="1"/>
</dbReference>
<name>A0A9D1QER0_9BACT</name>